<dbReference type="InterPro" id="IPR013740">
    <property type="entry name" value="Redoxin"/>
</dbReference>
<dbReference type="AlphaFoldDB" id="A0A2S0P802"/>
<keyword evidence="4" id="KW-0676">Redox-active center</keyword>
<accession>A0A2S0P802</accession>
<proteinExistence type="predicted"/>
<feature type="domain" description="Thioredoxin" evidence="6">
    <location>
        <begin position="11"/>
        <end position="161"/>
    </location>
</feature>
<dbReference type="OrthoDB" id="9811352at2"/>
<dbReference type="EMBL" id="CP028519">
    <property type="protein sequence ID" value="AVY93534.1"/>
    <property type="molecule type" value="Genomic_DNA"/>
</dbReference>
<reference evidence="7 8" key="1">
    <citation type="submission" date="2018-04" db="EMBL/GenBank/DDBJ databases">
        <title>Denitrifier Microvirgula.</title>
        <authorList>
            <person name="Anderson E."/>
            <person name="Jang J."/>
            <person name="Ishii S."/>
        </authorList>
    </citation>
    <scope>NUCLEOTIDE SEQUENCE [LARGE SCALE GENOMIC DNA]</scope>
    <source>
        <strain evidence="7 8">BE2.4</strain>
    </source>
</reference>
<dbReference type="InterPro" id="IPR050553">
    <property type="entry name" value="Thioredoxin_ResA/DsbE_sf"/>
</dbReference>
<evidence type="ECO:0000313" key="8">
    <source>
        <dbReference type="Proteomes" id="UP000244173"/>
    </source>
</evidence>
<evidence type="ECO:0000256" key="4">
    <source>
        <dbReference type="ARBA" id="ARBA00023284"/>
    </source>
</evidence>
<gene>
    <name evidence="7" type="ORF">DAI18_05350</name>
</gene>
<sequence>MKKSSLLLLSALLFGAAPAVSLAAPPFDGISYADLQGKPHGFEAWRGRVVVVNFWATWCAPCREEMPMLNTFSQKWGPHGVTVVGVAIDDKVSVRNFVNQFGITYPVLIGDQSAMNLLRAAGNKVGALPFTAVLDRSGRQVASLTGRLNEAQLEAAVRPRL</sequence>
<dbReference type="GO" id="GO:0015036">
    <property type="term" value="F:disulfide oxidoreductase activity"/>
    <property type="evidence" value="ECO:0007669"/>
    <property type="project" value="UniProtKB-ARBA"/>
</dbReference>
<dbReference type="PANTHER" id="PTHR42852:SF6">
    <property type="entry name" value="THIOL:DISULFIDE INTERCHANGE PROTEIN DSBE"/>
    <property type="match status" value="1"/>
</dbReference>
<keyword evidence="8" id="KW-1185">Reference proteome</keyword>
<dbReference type="CDD" id="cd02966">
    <property type="entry name" value="TlpA_like_family"/>
    <property type="match status" value="1"/>
</dbReference>
<feature type="chain" id="PRO_5015391114" evidence="5">
    <location>
        <begin position="24"/>
        <end position="161"/>
    </location>
</feature>
<dbReference type="SUPFAM" id="SSF52833">
    <property type="entry name" value="Thioredoxin-like"/>
    <property type="match status" value="1"/>
</dbReference>
<feature type="signal peptide" evidence="5">
    <location>
        <begin position="1"/>
        <end position="23"/>
    </location>
</feature>
<dbReference type="RefSeq" id="WP_028498512.1">
    <property type="nucleotide sequence ID" value="NZ_CALFSO010000075.1"/>
</dbReference>
<dbReference type="InterPro" id="IPR017937">
    <property type="entry name" value="Thioredoxin_CS"/>
</dbReference>
<keyword evidence="3" id="KW-1015">Disulfide bond</keyword>
<dbReference type="GO" id="GO:0030313">
    <property type="term" value="C:cell envelope"/>
    <property type="evidence" value="ECO:0007669"/>
    <property type="project" value="UniProtKB-SubCell"/>
</dbReference>
<dbReference type="InterPro" id="IPR013766">
    <property type="entry name" value="Thioredoxin_domain"/>
</dbReference>
<evidence type="ECO:0000256" key="2">
    <source>
        <dbReference type="ARBA" id="ARBA00022748"/>
    </source>
</evidence>
<organism evidence="7 8">
    <name type="scientific">Microvirgula aerodenitrificans</name>
    <dbReference type="NCBI Taxonomy" id="57480"/>
    <lineage>
        <taxon>Bacteria</taxon>
        <taxon>Pseudomonadati</taxon>
        <taxon>Pseudomonadota</taxon>
        <taxon>Betaproteobacteria</taxon>
        <taxon>Neisseriales</taxon>
        <taxon>Aquaspirillaceae</taxon>
        <taxon>Microvirgula</taxon>
    </lineage>
</organism>
<dbReference type="KEGG" id="maer:DAI18_05350"/>
<dbReference type="Gene3D" id="3.40.30.10">
    <property type="entry name" value="Glutaredoxin"/>
    <property type="match status" value="1"/>
</dbReference>
<evidence type="ECO:0000259" key="6">
    <source>
        <dbReference type="PROSITE" id="PS51352"/>
    </source>
</evidence>
<name>A0A2S0P802_9NEIS</name>
<dbReference type="PROSITE" id="PS51352">
    <property type="entry name" value="THIOREDOXIN_2"/>
    <property type="match status" value="1"/>
</dbReference>
<keyword evidence="2" id="KW-0201">Cytochrome c-type biogenesis</keyword>
<evidence type="ECO:0000256" key="3">
    <source>
        <dbReference type="ARBA" id="ARBA00023157"/>
    </source>
</evidence>
<evidence type="ECO:0000256" key="5">
    <source>
        <dbReference type="SAM" id="SignalP"/>
    </source>
</evidence>
<dbReference type="Proteomes" id="UP000244173">
    <property type="component" value="Chromosome"/>
</dbReference>
<protein>
    <submittedName>
        <fullName evidence="7">TlpA family protein disulfide reductase</fullName>
    </submittedName>
</protein>
<dbReference type="Pfam" id="PF08534">
    <property type="entry name" value="Redoxin"/>
    <property type="match status" value="1"/>
</dbReference>
<dbReference type="GO" id="GO:0017004">
    <property type="term" value="P:cytochrome complex assembly"/>
    <property type="evidence" value="ECO:0007669"/>
    <property type="project" value="UniProtKB-KW"/>
</dbReference>
<dbReference type="InterPro" id="IPR036249">
    <property type="entry name" value="Thioredoxin-like_sf"/>
</dbReference>
<dbReference type="PANTHER" id="PTHR42852">
    <property type="entry name" value="THIOL:DISULFIDE INTERCHANGE PROTEIN DSBE"/>
    <property type="match status" value="1"/>
</dbReference>
<dbReference type="PROSITE" id="PS00194">
    <property type="entry name" value="THIOREDOXIN_1"/>
    <property type="match status" value="1"/>
</dbReference>
<comment type="subcellular location">
    <subcellularLocation>
        <location evidence="1">Cell envelope</location>
    </subcellularLocation>
</comment>
<keyword evidence="5" id="KW-0732">Signal</keyword>
<dbReference type="STRING" id="1122240.GCA_000620105_01126"/>
<evidence type="ECO:0000313" key="7">
    <source>
        <dbReference type="EMBL" id="AVY93534.1"/>
    </source>
</evidence>
<evidence type="ECO:0000256" key="1">
    <source>
        <dbReference type="ARBA" id="ARBA00004196"/>
    </source>
</evidence>